<dbReference type="KEGG" id="fpu:FPSE_12047"/>
<reference evidence="2 3" key="1">
    <citation type="journal article" date="2012" name="PLoS Pathog.">
        <title>Comparative pathogenomics reveals horizontally acquired novel virulence genes in fungi infecting cereal hosts.</title>
        <authorList>
            <person name="Gardiner D.M."/>
            <person name="McDonald M.C."/>
            <person name="Covarelli L."/>
            <person name="Solomon P.S."/>
            <person name="Rusu A.G."/>
            <person name="Marshall M."/>
            <person name="Kazan K."/>
            <person name="Chakraborty S."/>
            <person name="McDonald B.A."/>
            <person name="Manners J.M."/>
        </authorList>
    </citation>
    <scope>NUCLEOTIDE SEQUENCE [LARGE SCALE GENOMIC DNA]</scope>
    <source>
        <strain evidence="2 3">CS3096</strain>
    </source>
</reference>
<dbReference type="Proteomes" id="UP000007978">
    <property type="component" value="Chromosome 1"/>
</dbReference>
<dbReference type="AlphaFoldDB" id="K3VWS6"/>
<evidence type="ECO:0000313" key="3">
    <source>
        <dbReference type="Proteomes" id="UP000007978"/>
    </source>
</evidence>
<organism evidence="2 3">
    <name type="scientific">Fusarium pseudograminearum (strain CS3096)</name>
    <name type="common">Wheat and barley crown-rot fungus</name>
    <dbReference type="NCBI Taxonomy" id="1028729"/>
    <lineage>
        <taxon>Eukaryota</taxon>
        <taxon>Fungi</taxon>
        <taxon>Dikarya</taxon>
        <taxon>Ascomycota</taxon>
        <taxon>Pezizomycotina</taxon>
        <taxon>Sordariomycetes</taxon>
        <taxon>Hypocreomycetidae</taxon>
        <taxon>Hypocreales</taxon>
        <taxon>Nectriaceae</taxon>
        <taxon>Fusarium</taxon>
    </lineage>
</organism>
<accession>K3VWS6</accession>
<gene>
    <name evidence="2" type="ORF">FPSE_12047</name>
</gene>
<dbReference type="eggNOG" id="ENOG502RQ1J">
    <property type="taxonomic scope" value="Eukaryota"/>
</dbReference>
<evidence type="ECO:0000256" key="1">
    <source>
        <dbReference type="SAM" id="MobiDB-lite"/>
    </source>
</evidence>
<protein>
    <submittedName>
        <fullName evidence="2">Uncharacterized protein</fullName>
    </submittedName>
</protein>
<feature type="region of interest" description="Disordered" evidence="1">
    <location>
        <begin position="384"/>
        <end position="409"/>
    </location>
</feature>
<dbReference type="EMBL" id="AFNW01000619">
    <property type="protein sequence ID" value="EKJ67775.1"/>
    <property type="molecule type" value="Genomic_DNA"/>
</dbReference>
<sequence length="409" mass="47142">MARLTDLPPEIAVWIGSYCDKATIRSIVSVCVQSYNNFNACKFEDFRPRGDVGRLAYYLQTLVIVKPEMRITPCLSAARKATIVVNSSCQPNDRKKSQELPEPPYDLLVDVLSRLLFKMSAIRYLRLDIDCLPIESKRKLAKLIHPYHSTLVASKWKMMRGALRPLDIPRPLDTPLQHRELHINASAEVTIVLLAGYDRSQLTLLHCYVERLLPPGEQHLELEHSAAHQYRQIMRMRNLERLYIYFSQHEQDVGIVIHTTFREIREITSSFPRLEWLIIHENAGSHNGTSGRWTDTLTIMLHVNMICNHLKNDTNLTHLAFAIPSRRAVEITRHDLPRAPSAESEITRWYLRLARMLVEASPQLQHVAIMDNWPYYYSARKGDDGVTTTEKKDERNIGPSSSFPRGLRS</sequence>
<comment type="caution">
    <text evidence="2">The sequence shown here is derived from an EMBL/GenBank/DDBJ whole genome shotgun (WGS) entry which is preliminary data.</text>
</comment>
<feature type="compositionally biased region" description="Basic and acidic residues" evidence="1">
    <location>
        <begin position="384"/>
        <end position="396"/>
    </location>
</feature>
<dbReference type="HOGENOM" id="CLU_672763_0_0_1"/>
<dbReference type="OrthoDB" id="4986173at2759"/>
<dbReference type="RefSeq" id="XP_009263439.1">
    <property type="nucleotide sequence ID" value="XM_009265164.1"/>
</dbReference>
<dbReference type="GeneID" id="20370664"/>
<keyword evidence="3" id="KW-1185">Reference proteome</keyword>
<name>K3VWS6_FUSPC</name>
<proteinExistence type="predicted"/>
<evidence type="ECO:0000313" key="2">
    <source>
        <dbReference type="EMBL" id="EKJ67775.1"/>
    </source>
</evidence>